<feature type="region of interest" description="Disordered" evidence="1">
    <location>
        <begin position="58"/>
        <end position="78"/>
    </location>
</feature>
<keyword evidence="3" id="KW-1185">Reference proteome</keyword>
<dbReference type="Proteomes" id="UP000265618">
    <property type="component" value="Unassembled WGS sequence"/>
</dbReference>
<organism evidence="2 3">
    <name type="scientific">Kipferlia bialata</name>
    <dbReference type="NCBI Taxonomy" id="797122"/>
    <lineage>
        <taxon>Eukaryota</taxon>
        <taxon>Metamonada</taxon>
        <taxon>Carpediemonas-like organisms</taxon>
        <taxon>Kipferlia</taxon>
    </lineage>
</organism>
<proteinExistence type="predicted"/>
<comment type="caution">
    <text evidence="2">The sequence shown here is derived from an EMBL/GenBank/DDBJ whole genome shotgun (WGS) entry which is preliminary data.</text>
</comment>
<accession>A0A391P2X7</accession>
<dbReference type="EMBL" id="BDIP01007594">
    <property type="protein sequence ID" value="GCA64543.1"/>
    <property type="molecule type" value="Genomic_DNA"/>
</dbReference>
<reference evidence="2 3" key="1">
    <citation type="journal article" date="2018" name="PLoS ONE">
        <title>The draft genome of Kipferlia bialata reveals reductive genome evolution in fornicate parasites.</title>
        <authorList>
            <person name="Tanifuji G."/>
            <person name="Takabayashi S."/>
            <person name="Kume K."/>
            <person name="Takagi M."/>
            <person name="Nakayama T."/>
            <person name="Kamikawa R."/>
            <person name="Inagaki Y."/>
            <person name="Hashimoto T."/>
        </authorList>
    </citation>
    <scope>NUCLEOTIDE SEQUENCE [LARGE SCALE GENOMIC DNA]</scope>
    <source>
        <strain evidence="2">NY0173</strain>
    </source>
</reference>
<dbReference type="AlphaFoldDB" id="A0A391P2X7"/>
<gene>
    <name evidence="2" type="ORF">KIPB_014590</name>
</gene>
<feature type="compositionally biased region" description="Basic residues" evidence="1">
    <location>
        <begin position="62"/>
        <end position="78"/>
    </location>
</feature>
<protein>
    <submittedName>
        <fullName evidence="2">Uncharacterized protein</fullName>
    </submittedName>
</protein>
<evidence type="ECO:0000256" key="1">
    <source>
        <dbReference type="SAM" id="MobiDB-lite"/>
    </source>
</evidence>
<name>A0A391P2X7_9EUKA</name>
<evidence type="ECO:0000313" key="3">
    <source>
        <dbReference type="Proteomes" id="UP000265618"/>
    </source>
</evidence>
<sequence>MTPRSADDYANHWEDWEPREDYGDDLWGGTYGINESRAQELFEEFKECALDALNEEFGRGPAAKRRPARLSVAPHRHR</sequence>
<evidence type="ECO:0000313" key="2">
    <source>
        <dbReference type="EMBL" id="GCA64543.1"/>
    </source>
</evidence>